<proteinExistence type="predicted"/>
<gene>
    <name evidence="1" type="ORF">KE626_01955</name>
</gene>
<reference evidence="1 2" key="1">
    <citation type="submission" date="2021-04" db="EMBL/GenBank/DDBJ databases">
        <title>Chitinophaga sp. nov., isolated from the rhizosphere soil.</title>
        <authorList>
            <person name="He S."/>
        </authorList>
    </citation>
    <scope>NUCLEOTIDE SEQUENCE [LARGE SCALE GENOMIC DNA]</scope>
    <source>
        <strain evidence="1 2">2R12</strain>
    </source>
</reference>
<evidence type="ECO:0008006" key="3">
    <source>
        <dbReference type="Google" id="ProtNLM"/>
    </source>
</evidence>
<accession>A0ABS5ISX8</accession>
<dbReference type="Proteomes" id="UP000676386">
    <property type="component" value="Unassembled WGS sequence"/>
</dbReference>
<evidence type="ECO:0000313" key="2">
    <source>
        <dbReference type="Proteomes" id="UP000676386"/>
    </source>
</evidence>
<dbReference type="RefSeq" id="WP_211971199.1">
    <property type="nucleotide sequence ID" value="NZ_CBFHAM010000021.1"/>
</dbReference>
<keyword evidence="2" id="KW-1185">Reference proteome</keyword>
<dbReference type="EMBL" id="JAGTXB010000001">
    <property type="protein sequence ID" value="MBS0026062.1"/>
    <property type="molecule type" value="Genomic_DNA"/>
</dbReference>
<protein>
    <recommendedName>
        <fullName evidence="3">Apea-like HEPN domain-containing protein</fullName>
    </recommendedName>
</protein>
<evidence type="ECO:0000313" key="1">
    <source>
        <dbReference type="EMBL" id="MBS0026062.1"/>
    </source>
</evidence>
<comment type="caution">
    <text evidence="1">The sequence shown here is derived from an EMBL/GenBank/DDBJ whole genome shotgun (WGS) entry which is preliminary data.</text>
</comment>
<sequence>MNIIEDKRIITEAYFDGINVSNIELFGRMKPHIDKVRPILPLIEFILARMSTVTELTIQQSVWDAEIVYRTVLEALLKLIYITSSTPDERLIKINEYWNDLSEINRLKQSDQAKKNLRQYRDNEMIKLAFSPLVLTETEESILRSKWPKSRRGLLEQKWSFSEIVTSLMGSYNGLPAPHIVGILHSYRMASHVAHGDETGILIIKEREQRPEVAQSIAIFGHYIKLLSDSFNSCIALGMETMRFLEESPTFFLELNQSLKPIHDLAYTYQMKLYDDPDYDRYR</sequence>
<name>A0ABS5ISX8_9BACT</name>
<organism evidence="1 2">
    <name type="scientific">Chitinophaga hostae</name>
    <dbReference type="NCBI Taxonomy" id="2831022"/>
    <lineage>
        <taxon>Bacteria</taxon>
        <taxon>Pseudomonadati</taxon>
        <taxon>Bacteroidota</taxon>
        <taxon>Chitinophagia</taxon>
        <taxon>Chitinophagales</taxon>
        <taxon>Chitinophagaceae</taxon>
        <taxon>Chitinophaga</taxon>
    </lineage>
</organism>